<dbReference type="InterPro" id="IPR011545">
    <property type="entry name" value="DEAD/DEAH_box_helicase_dom"/>
</dbReference>
<evidence type="ECO:0000256" key="1">
    <source>
        <dbReference type="ARBA" id="ARBA00022741"/>
    </source>
</evidence>
<dbReference type="PANTHER" id="PTHR24031">
    <property type="entry name" value="RNA HELICASE"/>
    <property type="match status" value="1"/>
</dbReference>
<reference evidence="11" key="1">
    <citation type="submission" date="2022-11" db="EMBL/GenBank/DDBJ databases">
        <authorList>
            <person name="Kikuchi T."/>
        </authorList>
    </citation>
    <scope>NUCLEOTIDE SEQUENCE</scope>
    <source>
        <strain evidence="11">PS1010</strain>
    </source>
</reference>
<dbReference type="GO" id="GO:0016787">
    <property type="term" value="F:hydrolase activity"/>
    <property type="evidence" value="ECO:0007669"/>
    <property type="project" value="UniProtKB-KW"/>
</dbReference>
<organism evidence="11 12">
    <name type="scientific">Caenorhabditis angaria</name>
    <dbReference type="NCBI Taxonomy" id="860376"/>
    <lineage>
        <taxon>Eukaryota</taxon>
        <taxon>Metazoa</taxon>
        <taxon>Ecdysozoa</taxon>
        <taxon>Nematoda</taxon>
        <taxon>Chromadorea</taxon>
        <taxon>Rhabditida</taxon>
        <taxon>Rhabditina</taxon>
        <taxon>Rhabditomorpha</taxon>
        <taxon>Rhabditoidea</taxon>
        <taxon>Rhabditidae</taxon>
        <taxon>Peloderinae</taxon>
        <taxon>Caenorhabditis</taxon>
    </lineage>
</organism>
<dbReference type="Gene3D" id="3.40.50.300">
    <property type="entry name" value="P-loop containing nucleotide triphosphate hydrolases"/>
    <property type="match status" value="2"/>
</dbReference>
<comment type="catalytic activity">
    <reaction evidence="7">
        <text>ATP + H2O = ADP + phosphate + H(+)</text>
        <dbReference type="Rhea" id="RHEA:13065"/>
        <dbReference type="ChEBI" id="CHEBI:15377"/>
        <dbReference type="ChEBI" id="CHEBI:15378"/>
        <dbReference type="ChEBI" id="CHEBI:30616"/>
        <dbReference type="ChEBI" id="CHEBI:43474"/>
        <dbReference type="ChEBI" id="CHEBI:456216"/>
        <dbReference type="EC" id="3.6.4.13"/>
    </reaction>
</comment>
<dbReference type="SMART" id="SM00487">
    <property type="entry name" value="DEXDc"/>
    <property type="match status" value="1"/>
</dbReference>
<feature type="domain" description="Helicase ATP-binding" evidence="9">
    <location>
        <begin position="140"/>
        <end position="328"/>
    </location>
</feature>
<dbReference type="SMART" id="SM00490">
    <property type="entry name" value="HELICc"/>
    <property type="match status" value="1"/>
</dbReference>
<evidence type="ECO:0000256" key="6">
    <source>
        <dbReference type="RuleBase" id="RU000492"/>
    </source>
</evidence>
<dbReference type="PROSITE" id="PS51192">
    <property type="entry name" value="HELICASE_ATP_BIND_1"/>
    <property type="match status" value="1"/>
</dbReference>
<dbReference type="GO" id="GO:0005524">
    <property type="term" value="F:ATP binding"/>
    <property type="evidence" value="ECO:0007669"/>
    <property type="project" value="UniProtKB-UniRule"/>
</dbReference>
<evidence type="ECO:0000259" key="9">
    <source>
        <dbReference type="PROSITE" id="PS51192"/>
    </source>
</evidence>
<evidence type="ECO:0000313" key="11">
    <source>
        <dbReference type="EMBL" id="CAI5451789.1"/>
    </source>
</evidence>
<feature type="compositionally biased region" description="Polar residues" evidence="8">
    <location>
        <begin position="22"/>
        <end position="33"/>
    </location>
</feature>
<dbReference type="CDD" id="cd00268">
    <property type="entry name" value="DEADc"/>
    <property type="match status" value="1"/>
</dbReference>
<keyword evidence="3 6" id="KW-0347">Helicase</keyword>
<keyword evidence="2 6" id="KW-0378">Hydrolase</keyword>
<keyword evidence="12" id="KW-1185">Reference proteome</keyword>
<evidence type="ECO:0000256" key="5">
    <source>
        <dbReference type="ARBA" id="ARBA00022884"/>
    </source>
</evidence>
<comment type="caution">
    <text evidence="11">The sequence shown here is derived from an EMBL/GenBank/DDBJ whole genome shotgun (WGS) entry which is preliminary data.</text>
</comment>
<dbReference type="PROSITE" id="PS51194">
    <property type="entry name" value="HELICASE_CTER"/>
    <property type="match status" value="1"/>
</dbReference>
<feature type="domain" description="Helicase C-terminal" evidence="10">
    <location>
        <begin position="363"/>
        <end position="526"/>
    </location>
</feature>
<dbReference type="GO" id="GO:0003723">
    <property type="term" value="F:RNA binding"/>
    <property type="evidence" value="ECO:0007669"/>
    <property type="project" value="UniProtKB-UniRule"/>
</dbReference>
<dbReference type="InterPro" id="IPR027417">
    <property type="entry name" value="P-loop_NTPase"/>
</dbReference>
<dbReference type="OrthoDB" id="5874773at2759"/>
<comment type="domain">
    <text evidence="7">The Q motif is unique to and characteristic of the DEAD box family of RNA helicases and controls ATP binding and hydrolysis.</text>
</comment>
<comment type="similarity">
    <text evidence="6">Belongs to the DEAD box helicase family.</text>
</comment>
<proteinExistence type="inferred from homology"/>
<comment type="function">
    <text evidence="7">RNA helicase.</text>
</comment>
<dbReference type="SUPFAM" id="SSF52540">
    <property type="entry name" value="P-loop containing nucleoside triphosphate hydrolases"/>
    <property type="match status" value="1"/>
</dbReference>
<dbReference type="GO" id="GO:0043186">
    <property type="term" value="C:P granule"/>
    <property type="evidence" value="ECO:0007669"/>
    <property type="project" value="UniProtKB-ARBA"/>
</dbReference>
<evidence type="ECO:0000256" key="7">
    <source>
        <dbReference type="RuleBase" id="RU365068"/>
    </source>
</evidence>
<dbReference type="InterPro" id="IPR000629">
    <property type="entry name" value="RNA-helicase_DEAD-box_CS"/>
</dbReference>
<dbReference type="Proteomes" id="UP001152747">
    <property type="component" value="Unassembled WGS sequence"/>
</dbReference>
<evidence type="ECO:0000256" key="4">
    <source>
        <dbReference type="ARBA" id="ARBA00022840"/>
    </source>
</evidence>
<protein>
    <recommendedName>
        <fullName evidence="7">ATP-dependent RNA helicase</fullName>
        <ecNumber evidence="7">3.6.4.13</ecNumber>
    </recommendedName>
</protein>
<dbReference type="CDD" id="cd18787">
    <property type="entry name" value="SF2_C_DEAD"/>
    <property type="match status" value="1"/>
</dbReference>
<accession>A0A9P1IVG9</accession>
<evidence type="ECO:0000313" key="12">
    <source>
        <dbReference type="Proteomes" id="UP001152747"/>
    </source>
</evidence>
<dbReference type="EC" id="3.6.4.13" evidence="7"/>
<feature type="region of interest" description="Disordered" evidence="8">
    <location>
        <begin position="1"/>
        <end position="33"/>
    </location>
</feature>
<dbReference type="InterPro" id="IPR001650">
    <property type="entry name" value="Helicase_C-like"/>
</dbReference>
<dbReference type="GO" id="GO:0003724">
    <property type="term" value="F:RNA helicase activity"/>
    <property type="evidence" value="ECO:0007669"/>
    <property type="project" value="UniProtKB-EC"/>
</dbReference>
<dbReference type="Pfam" id="PF00271">
    <property type="entry name" value="Helicase_C"/>
    <property type="match status" value="1"/>
</dbReference>
<sequence length="537" mass="60873">MTHWIKKTSNVENEERSEDGDSSTGAPGTSTQNIQETGIVTMNGQLAPKIDNPIDFKNIDLSQNYRAELSEFDNFEDINEVGDLFDEVEDYYSQKMMVVPEEFQPWDNNIETSELDERLKTNLVKGMKFGKLNALQIHSIPMILSGKPLIVQAPTGIGKTAAFLIPAIQKVIDIKTSNRAKYSVPTPYVLILNNTKHLADQTYDRSLLMVGMMPNDQCRNIDEVYIDSYTAGRKNQMKLNCDIAVATMGALQDKLSNKQISLSRLKLLIIDEADKMTSRDAFGCEVETIYDNLDDEVKEDLQVCFFSATYADDELGKDDDLILKLIRNYEETSKIWIPAMPGHITQKVITINTGYDSFDYIQKLNQVMKAIDLDLKRTGCSKEGPYEETIGVFVETCGKVNMVAYALQAAGYNFWPVSSKIDKAQQRINVNKLKTKKIQGIVTTNILARGTDISSIRHIIVMEMSTDFHTYRHRIGRTGRAGHGGNATVLLNPNHYRRQDQLVVINLVEFLHENEQNIPEWMAIFFNSWQEQMKNAC</sequence>
<evidence type="ECO:0000259" key="10">
    <source>
        <dbReference type="PROSITE" id="PS51194"/>
    </source>
</evidence>
<dbReference type="EMBL" id="CANHGI010000005">
    <property type="protein sequence ID" value="CAI5451789.1"/>
    <property type="molecule type" value="Genomic_DNA"/>
</dbReference>
<evidence type="ECO:0000256" key="8">
    <source>
        <dbReference type="SAM" id="MobiDB-lite"/>
    </source>
</evidence>
<dbReference type="InterPro" id="IPR014001">
    <property type="entry name" value="Helicase_ATP-bd"/>
</dbReference>
<evidence type="ECO:0000256" key="2">
    <source>
        <dbReference type="ARBA" id="ARBA00022801"/>
    </source>
</evidence>
<dbReference type="InterPro" id="IPR044742">
    <property type="entry name" value="DEAD/DEAH_RhlB"/>
</dbReference>
<dbReference type="Pfam" id="PF00270">
    <property type="entry name" value="DEAD"/>
    <property type="match status" value="1"/>
</dbReference>
<gene>
    <name evidence="11" type="ORF">CAMP_LOCUS14426</name>
</gene>
<keyword evidence="4 6" id="KW-0067">ATP-binding</keyword>
<dbReference type="PROSITE" id="PS00039">
    <property type="entry name" value="DEAD_ATP_HELICASE"/>
    <property type="match status" value="1"/>
</dbReference>
<name>A0A9P1IVG9_9PELO</name>
<keyword evidence="5 7" id="KW-0694">RNA-binding</keyword>
<evidence type="ECO:0000256" key="3">
    <source>
        <dbReference type="ARBA" id="ARBA00022806"/>
    </source>
</evidence>
<keyword evidence="1 6" id="KW-0547">Nucleotide-binding</keyword>
<dbReference type="AlphaFoldDB" id="A0A9P1IVG9"/>